<comment type="cofactor">
    <cofactor evidence="1">
        <name>Mo-bis(molybdopterin guanine dinucleotide)</name>
        <dbReference type="ChEBI" id="CHEBI:60539"/>
    </cofactor>
</comment>
<gene>
    <name evidence="10" type="ORF">A0U93_07110</name>
</gene>
<dbReference type="Gene3D" id="3.40.228.10">
    <property type="entry name" value="Dimethylsulfoxide Reductase, domain 2"/>
    <property type="match status" value="1"/>
</dbReference>
<keyword evidence="11" id="KW-1185">Reference proteome</keyword>
<dbReference type="AlphaFoldDB" id="A0A1U9KPS2"/>
<evidence type="ECO:0000256" key="3">
    <source>
        <dbReference type="ARBA" id="ARBA00010312"/>
    </source>
</evidence>
<dbReference type="InterPro" id="IPR037951">
    <property type="entry name" value="MopB_CT_YdeP"/>
</dbReference>
<dbReference type="InterPro" id="IPR009010">
    <property type="entry name" value="Asp_de-COase-like_dom_sf"/>
</dbReference>
<evidence type="ECO:0000256" key="8">
    <source>
        <dbReference type="ARBA" id="ARBA00023004"/>
    </source>
</evidence>
<name>A0A1U9KPS2_9PROT</name>
<organism evidence="10 11">
    <name type="scientific">Neoasaia chiangmaiensis</name>
    <dbReference type="NCBI Taxonomy" id="320497"/>
    <lineage>
        <taxon>Bacteria</taxon>
        <taxon>Pseudomonadati</taxon>
        <taxon>Pseudomonadota</taxon>
        <taxon>Alphaproteobacteria</taxon>
        <taxon>Acetobacterales</taxon>
        <taxon>Acetobacteraceae</taxon>
        <taxon>Neoasaia</taxon>
    </lineage>
</organism>
<dbReference type="GO" id="GO:0008863">
    <property type="term" value="F:formate dehydrogenase (NAD+) activity"/>
    <property type="evidence" value="ECO:0007669"/>
    <property type="project" value="InterPro"/>
</dbReference>
<keyword evidence="5" id="KW-0500">Molybdenum</keyword>
<keyword evidence="9" id="KW-0411">Iron-sulfur</keyword>
<evidence type="ECO:0000256" key="7">
    <source>
        <dbReference type="ARBA" id="ARBA00023002"/>
    </source>
</evidence>
<dbReference type="CDD" id="cd02787">
    <property type="entry name" value="MopB_CT_ydeP"/>
    <property type="match status" value="1"/>
</dbReference>
<keyword evidence="8" id="KW-0408">Iron</keyword>
<dbReference type="SUPFAM" id="SSF50692">
    <property type="entry name" value="ADC-like"/>
    <property type="match status" value="1"/>
</dbReference>
<dbReference type="Pfam" id="PF00384">
    <property type="entry name" value="Molybdopterin"/>
    <property type="match status" value="1"/>
</dbReference>
<dbReference type="PANTHER" id="PTHR43105">
    <property type="entry name" value="RESPIRATORY NITRATE REDUCTASE"/>
    <property type="match status" value="1"/>
</dbReference>
<evidence type="ECO:0000256" key="9">
    <source>
        <dbReference type="ARBA" id="ARBA00023014"/>
    </source>
</evidence>
<dbReference type="STRING" id="320497.A0U93_07110"/>
<dbReference type="InterPro" id="IPR041953">
    <property type="entry name" value="YdeP_MopB"/>
</dbReference>
<reference evidence="10 11" key="1">
    <citation type="submission" date="2016-03" db="EMBL/GenBank/DDBJ databases">
        <title>Acetic acid bacteria sequencing.</title>
        <authorList>
            <person name="Brandt J."/>
            <person name="Jakob F."/>
            <person name="Vogel R.F."/>
        </authorList>
    </citation>
    <scope>NUCLEOTIDE SEQUENCE [LARGE SCALE GENOMIC DNA]</scope>
    <source>
        <strain evidence="10 11">NBRC 101099</strain>
    </source>
</reference>
<dbReference type="Proteomes" id="UP000188604">
    <property type="component" value="Chromosome"/>
</dbReference>
<comment type="cofactor">
    <cofactor evidence="2">
        <name>[4Fe-4S] cluster</name>
        <dbReference type="ChEBI" id="CHEBI:49883"/>
    </cofactor>
</comment>
<comment type="similarity">
    <text evidence="3">Belongs to the prokaryotic molybdopterin-containing oxidoreductase family.</text>
</comment>
<dbReference type="OrthoDB" id="9803192at2"/>
<evidence type="ECO:0000256" key="5">
    <source>
        <dbReference type="ARBA" id="ARBA00022505"/>
    </source>
</evidence>
<evidence type="ECO:0000256" key="6">
    <source>
        <dbReference type="ARBA" id="ARBA00022723"/>
    </source>
</evidence>
<dbReference type="SUPFAM" id="SSF53706">
    <property type="entry name" value="Formate dehydrogenase/DMSO reductase, domains 1-3"/>
    <property type="match status" value="1"/>
</dbReference>
<evidence type="ECO:0000256" key="1">
    <source>
        <dbReference type="ARBA" id="ARBA00001942"/>
    </source>
</evidence>
<evidence type="ECO:0000256" key="4">
    <source>
        <dbReference type="ARBA" id="ARBA00022485"/>
    </source>
</evidence>
<dbReference type="GO" id="GO:0016020">
    <property type="term" value="C:membrane"/>
    <property type="evidence" value="ECO:0007669"/>
    <property type="project" value="TreeGrafter"/>
</dbReference>
<sequence length="761" mass="84150">MAEQKPRFEPYNHPAGGWGAAKATAKVLLEQSVVAKGSRALLSMNKPGGFKCPSCAFPDPDREKSLEFCENGAKALAVEATKKRVTRAFFEQHTVTELMAQSDYWLEEQGRLTEPMRYDSATDRYVPVSWDDAYAMIGDHLRALDNPDQAEFYTSGRTSNEAAFLYSIFVRAYGTNNFPDCSNMCHEPTSRGLPMSIGMGKGTIVMSDFDKAEAIFVIGQNTGTNSPRMMSNLVHARKHGVPIVVVNPMPERALIRFTEPQDPVQMATFGSTAIASEFVHIRIGGDLAFIKGVMKALFERENAGENILDRDFIAEHTTGFDAMREEVMTRSWDDITRISGIGEEQIRRVADIYARSRATIVCYGMGITQHQQGARMIQQLASFLMLRGNFGKPGAGIAPIRGHSNVQGDRTVGIDEKPTPAYLDRVRDVFGFEPPREHGHHVVESIKAMIAGTAKVFIGLGGNFIHAVPDTPVAYEAMRRLNLTVGIATKLNRGHLVHGRDALILPVIARSEIDRQKGGVQFITIEDAMSNVTSSKGILEPASANLRSEIEIVCRIARATLPDSAIPWESYIDDYDLIRDKIAAVYPNIYEGFVEKIQDPKGFHLDIAPRRRVWLTPSGKANFLLFPGLDVDDPIDDPAMLRLSTIRSHDQFNTTIYSNSDRYRGVYNDRMILFMNAQDRADRGLPPKARVALETIAEDGITRRVDGLTVLDYPMPRGAIAGYYPELNPLLPLGHFDEISGTPAAKSIPVRIAAIETAGTA</sequence>
<dbReference type="InterPro" id="IPR010046">
    <property type="entry name" value="Mopterin_OxRdtse_a_bac"/>
</dbReference>
<dbReference type="PIRSF" id="PIRSF000144">
    <property type="entry name" value="CbbBc"/>
    <property type="match status" value="1"/>
</dbReference>
<dbReference type="PANTHER" id="PTHR43105:SF4">
    <property type="entry name" value="PROTEIN YDEP"/>
    <property type="match status" value="1"/>
</dbReference>
<dbReference type="NCBIfam" id="TIGR01701">
    <property type="entry name" value="Fdhalpha-like"/>
    <property type="match status" value="1"/>
</dbReference>
<accession>A0A1U9KPS2</accession>
<keyword evidence="4" id="KW-0004">4Fe-4S</keyword>
<keyword evidence="7" id="KW-0560">Oxidoreductase</keyword>
<dbReference type="KEGG" id="nch:A0U93_07110"/>
<dbReference type="InterPro" id="IPR050123">
    <property type="entry name" value="Prok_molybdopt-oxidoreductase"/>
</dbReference>
<dbReference type="RefSeq" id="WP_077806732.1">
    <property type="nucleotide sequence ID" value="NZ_BJXS01000002.1"/>
</dbReference>
<evidence type="ECO:0000313" key="11">
    <source>
        <dbReference type="Proteomes" id="UP000188604"/>
    </source>
</evidence>
<dbReference type="GO" id="GO:0051539">
    <property type="term" value="F:4 iron, 4 sulfur cluster binding"/>
    <property type="evidence" value="ECO:0007669"/>
    <property type="project" value="UniProtKB-KW"/>
</dbReference>
<evidence type="ECO:0000313" key="10">
    <source>
        <dbReference type="EMBL" id="AQS87739.1"/>
    </source>
</evidence>
<dbReference type="CDD" id="cd02767">
    <property type="entry name" value="MopB_ydeP"/>
    <property type="match status" value="1"/>
</dbReference>
<dbReference type="EMBL" id="CP014691">
    <property type="protein sequence ID" value="AQS87739.1"/>
    <property type="molecule type" value="Genomic_DNA"/>
</dbReference>
<dbReference type="Gene3D" id="3.40.50.740">
    <property type="match status" value="1"/>
</dbReference>
<proteinExistence type="inferred from homology"/>
<evidence type="ECO:0000256" key="2">
    <source>
        <dbReference type="ARBA" id="ARBA00001966"/>
    </source>
</evidence>
<dbReference type="GO" id="GO:0030151">
    <property type="term" value="F:molybdenum ion binding"/>
    <property type="evidence" value="ECO:0007669"/>
    <property type="project" value="InterPro"/>
</dbReference>
<protein>
    <submittedName>
        <fullName evidence="10">Formate dehydrogenase</fullName>
    </submittedName>
</protein>
<dbReference type="InterPro" id="IPR006656">
    <property type="entry name" value="Mopterin_OxRdtase"/>
</dbReference>
<keyword evidence="6" id="KW-0479">Metal-binding</keyword>